<evidence type="ECO:0000313" key="2">
    <source>
        <dbReference type="EMBL" id="ROH83798.1"/>
    </source>
</evidence>
<accession>A0A3N0UU51</accession>
<sequence length="71" mass="7818">MVNDKTSMESNKTTSNSATKAESREEELVLEVWDACAENTTMSQMEISLPCGNQTTSVAGQQPDTRRFETA</sequence>
<dbReference type="Proteomes" id="UP000274511">
    <property type="component" value="Unassembled WGS sequence"/>
</dbReference>
<reference evidence="2 3" key="1">
    <citation type="submission" date="2018-10" db="EMBL/GenBank/DDBJ databases">
        <title>New species genome.</title>
        <authorList>
            <person name="Li Y."/>
        </authorList>
    </citation>
    <scope>NUCLEOTIDE SEQUENCE [LARGE SCALE GENOMIC DNA]</scope>
    <source>
        <strain evidence="2 3">L6_4B</strain>
    </source>
</reference>
<evidence type="ECO:0000313" key="3">
    <source>
        <dbReference type="Proteomes" id="UP000274511"/>
    </source>
</evidence>
<feature type="compositionally biased region" description="Polar residues" evidence="1">
    <location>
        <begin position="52"/>
        <end position="63"/>
    </location>
</feature>
<comment type="caution">
    <text evidence="2">The sequence shown here is derived from an EMBL/GenBank/DDBJ whole genome shotgun (WGS) entry which is preliminary data.</text>
</comment>
<proteinExistence type="predicted"/>
<dbReference type="AlphaFoldDB" id="A0A3N0UU51"/>
<feature type="compositionally biased region" description="Polar residues" evidence="1">
    <location>
        <begin position="1"/>
        <end position="20"/>
    </location>
</feature>
<evidence type="ECO:0000256" key="1">
    <source>
        <dbReference type="SAM" id="MobiDB-lite"/>
    </source>
</evidence>
<dbReference type="RefSeq" id="WP_112103876.1">
    <property type="nucleotide sequence ID" value="NZ_LUSU01000008.1"/>
</dbReference>
<feature type="region of interest" description="Disordered" evidence="1">
    <location>
        <begin position="1"/>
        <end position="26"/>
    </location>
</feature>
<gene>
    <name evidence="2" type="ORF">EC392_01880</name>
</gene>
<feature type="region of interest" description="Disordered" evidence="1">
    <location>
        <begin position="52"/>
        <end position="71"/>
    </location>
</feature>
<dbReference type="EMBL" id="RJUJ01000002">
    <property type="protein sequence ID" value="ROH83798.1"/>
    <property type="molecule type" value="Genomic_DNA"/>
</dbReference>
<protein>
    <submittedName>
        <fullName evidence="2">Uncharacterized protein</fullName>
    </submittedName>
</protein>
<name>A0A3N0UU51_9GAMM</name>
<organism evidence="2 3">
    <name type="scientific">Lonsdalea populi</name>
    <dbReference type="NCBI Taxonomy" id="1172565"/>
    <lineage>
        <taxon>Bacteria</taxon>
        <taxon>Pseudomonadati</taxon>
        <taxon>Pseudomonadota</taxon>
        <taxon>Gammaproteobacteria</taxon>
        <taxon>Enterobacterales</taxon>
        <taxon>Pectobacteriaceae</taxon>
        <taxon>Lonsdalea</taxon>
    </lineage>
</organism>